<keyword evidence="9" id="KW-0170">Cobalt</keyword>
<dbReference type="UniPathway" id="UPA00392"/>
<dbReference type="NCBIfam" id="TIGR00276">
    <property type="entry name" value="tRNA epoxyqueuosine(34) reductase QueG"/>
    <property type="match status" value="1"/>
</dbReference>
<evidence type="ECO:0000256" key="5">
    <source>
        <dbReference type="ARBA" id="ARBA00022785"/>
    </source>
</evidence>
<proteinExistence type="inferred from homology"/>
<dbReference type="Pfam" id="PF13484">
    <property type="entry name" value="Fer4_16"/>
    <property type="match status" value="1"/>
</dbReference>
<dbReference type="Pfam" id="PF08331">
    <property type="entry name" value="QueG_DUF1730"/>
    <property type="match status" value="1"/>
</dbReference>
<evidence type="ECO:0000256" key="1">
    <source>
        <dbReference type="ARBA" id="ARBA00022485"/>
    </source>
</evidence>
<feature type="binding site" evidence="9">
    <location>
        <begin position="266"/>
        <end position="267"/>
    </location>
    <ligand>
        <name>cob(II)alamin</name>
        <dbReference type="ChEBI" id="CHEBI:16304"/>
    </ligand>
</feature>
<dbReference type="GO" id="GO:0008616">
    <property type="term" value="P:tRNA queuosine(34) biosynthetic process"/>
    <property type="evidence" value="ECO:0007669"/>
    <property type="project" value="UniProtKB-UniRule"/>
</dbReference>
<dbReference type="InterPro" id="IPR017896">
    <property type="entry name" value="4Fe4S_Fe-S-bd"/>
</dbReference>
<feature type="binding site" evidence="9">
    <location>
        <position position="239"/>
    </location>
    <ligand>
        <name>[4Fe-4S] cluster</name>
        <dbReference type="ChEBI" id="CHEBI:49883"/>
        <label>2</label>
    </ligand>
</feature>
<keyword evidence="7 9" id="KW-0408">Iron</keyword>
<comment type="cofactor">
    <cofactor evidence="9">
        <name>[4Fe-4S] cluster</name>
        <dbReference type="ChEBI" id="CHEBI:49883"/>
    </cofactor>
    <text evidence="9">Binds 2 [4Fe-4S] clusters per monomer.</text>
</comment>
<evidence type="ECO:0000259" key="10">
    <source>
        <dbReference type="PROSITE" id="PS51379"/>
    </source>
</evidence>
<dbReference type="InterPro" id="IPR013542">
    <property type="entry name" value="QueG_DUF1730"/>
</dbReference>
<keyword evidence="6 9" id="KW-0560">Oxidoreductase</keyword>
<dbReference type="PROSITE" id="PS51379">
    <property type="entry name" value="4FE4S_FER_2"/>
    <property type="match status" value="1"/>
</dbReference>
<feature type="binding site" evidence="9">
    <location>
        <position position="213"/>
    </location>
    <ligand>
        <name>[4Fe-4S] cluster</name>
        <dbReference type="ChEBI" id="CHEBI:49883"/>
        <label>1</label>
    </ligand>
</feature>
<keyword evidence="8 9" id="KW-0411">Iron-sulfur</keyword>
<dbReference type="Gene3D" id="3.30.70.20">
    <property type="match status" value="1"/>
</dbReference>
<evidence type="ECO:0000256" key="4">
    <source>
        <dbReference type="ARBA" id="ARBA00022723"/>
    </source>
</evidence>
<feature type="binding site" evidence="9">
    <location>
        <position position="219"/>
    </location>
    <ligand>
        <name>[4Fe-4S] cluster</name>
        <dbReference type="ChEBI" id="CHEBI:49883"/>
        <label>1</label>
    </ligand>
</feature>
<protein>
    <recommendedName>
        <fullName evidence="9">Epoxyqueuosine reductase</fullName>
        <ecNumber evidence="9">1.17.99.6</ecNumber>
    </recommendedName>
    <alternativeName>
        <fullName evidence="9">Queuosine biosynthesis protein QueG</fullName>
    </alternativeName>
</protein>
<keyword evidence="2 9" id="KW-0963">Cytoplasm</keyword>
<gene>
    <name evidence="9" type="primary">queG</name>
    <name evidence="11" type="ORF">BECKTC1821E_GA0114239_11162</name>
</gene>
<comment type="function">
    <text evidence="9">Catalyzes the conversion of epoxyqueuosine (oQ) to queuosine (Q), which is a hypermodified base found in the wobble positions of tRNA(Asp), tRNA(Asn), tRNA(His) and tRNA(Tyr).</text>
</comment>
<feature type="active site" description="Proton donor" evidence="9">
    <location>
        <position position="159"/>
    </location>
</feature>
<evidence type="ECO:0000313" key="11">
    <source>
        <dbReference type="EMBL" id="VFK48511.1"/>
    </source>
</evidence>
<comment type="subcellular location">
    <subcellularLocation>
        <location evidence="9">Cytoplasm</location>
    </subcellularLocation>
</comment>
<keyword evidence="4 9" id="KW-0479">Metal-binding</keyword>
<dbReference type="InterPro" id="IPR017900">
    <property type="entry name" value="4Fe4S_Fe_S_CS"/>
</dbReference>
<reference evidence="11" key="1">
    <citation type="submission" date="2019-02" db="EMBL/GenBank/DDBJ databases">
        <authorList>
            <person name="Gruber-Vodicka R. H."/>
            <person name="Seah K. B. B."/>
        </authorList>
    </citation>
    <scope>NUCLEOTIDE SEQUENCE</scope>
    <source>
        <strain evidence="11">BECK_BZ125</strain>
    </source>
</reference>
<dbReference type="PANTHER" id="PTHR30002:SF4">
    <property type="entry name" value="EPOXYQUEUOSINE REDUCTASE"/>
    <property type="match status" value="1"/>
</dbReference>
<dbReference type="GO" id="GO:0005737">
    <property type="term" value="C:cytoplasm"/>
    <property type="evidence" value="ECO:0007669"/>
    <property type="project" value="UniProtKB-SubCell"/>
</dbReference>
<comment type="pathway">
    <text evidence="9">tRNA modification; tRNA-queuosine biosynthesis.</text>
</comment>
<sequence>MDYQRLREDIKCWGAELGFRRIGISSIELADDEKRLKAWLSNGYHGEMNYMARHGLKRSRPSELVPGTCRVISASMDYLPKAGIAGAERVLRDPHLGYIARYALGRDYHKVLRGRLIRLLERIVERTNREQYRIAHATNIDTHAREASSFPIRGRVFVDSAPVLEKALARNAGLGWIGKHSNLIGRKVGSCFLLGEIYTNVPLPPDRPSQGHCGVCRACMTACPTGAIIAPYRLDARKCVAYLTIEYRGSLPLELRPKIGNRIFGCDDCQLVCPWNRFARVMRERDFLPRNGLDAQSLVDLFKWSEAEFMERTEGSALRRMGYECWLRNIAVAMGNAPPSSHMVTVLEKRMEHPSPLVTEHVVWALARQRLLGSQLNKMPLRGGIKDSASSARRSHSLS</sequence>
<dbReference type="EMBL" id="CAADFT010000116">
    <property type="protein sequence ID" value="VFK48511.1"/>
    <property type="molecule type" value="Genomic_DNA"/>
</dbReference>
<keyword evidence="5 9" id="KW-0671">Queuosine biosynthesis</keyword>
<dbReference type="GO" id="GO:0051539">
    <property type="term" value="F:4 iron, 4 sulfur cluster binding"/>
    <property type="evidence" value="ECO:0007669"/>
    <property type="project" value="UniProtKB-KW"/>
</dbReference>
<feature type="binding site" evidence="9">
    <location>
        <position position="269"/>
    </location>
    <ligand>
        <name>[4Fe-4S] cluster</name>
        <dbReference type="ChEBI" id="CHEBI:49883"/>
        <label>2</label>
    </ligand>
</feature>
<feature type="binding site" evidence="9">
    <location>
        <position position="58"/>
    </location>
    <ligand>
        <name>cob(II)alamin</name>
        <dbReference type="ChEBI" id="CHEBI:16304"/>
    </ligand>
</feature>
<name>A0A450Z401_9GAMM</name>
<feature type="binding site" evidence="9">
    <location>
        <position position="223"/>
    </location>
    <ligand>
        <name>[4Fe-4S] cluster</name>
        <dbReference type="ChEBI" id="CHEBI:49883"/>
        <label>2</label>
    </ligand>
</feature>
<comment type="caution">
    <text evidence="9">Lacks conserved residue(s) required for the propagation of feature annotation.</text>
</comment>
<dbReference type="InterPro" id="IPR004453">
    <property type="entry name" value="QueG"/>
</dbReference>
<comment type="catalytic activity">
    <reaction evidence="9">
        <text>epoxyqueuosine(34) in tRNA + AH2 = queuosine(34) in tRNA + A + H2O</text>
        <dbReference type="Rhea" id="RHEA:32159"/>
        <dbReference type="Rhea" id="RHEA-COMP:18571"/>
        <dbReference type="Rhea" id="RHEA-COMP:18582"/>
        <dbReference type="ChEBI" id="CHEBI:13193"/>
        <dbReference type="ChEBI" id="CHEBI:15377"/>
        <dbReference type="ChEBI" id="CHEBI:17499"/>
        <dbReference type="ChEBI" id="CHEBI:194431"/>
        <dbReference type="ChEBI" id="CHEBI:194443"/>
        <dbReference type="EC" id="1.17.99.6"/>
    </reaction>
</comment>
<accession>A0A450Z401</accession>
<keyword evidence="1 9" id="KW-0004">4Fe-4S</keyword>
<dbReference type="GO" id="GO:0052693">
    <property type="term" value="F:epoxyqueuosine reductase activity"/>
    <property type="evidence" value="ECO:0007669"/>
    <property type="project" value="UniProtKB-UniRule"/>
</dbReference>
<comment type="cofactor">
    <cofactor evidence="9">
        <name>cob(II)alamin</name>
        <dbReference type="ChEBI" id="CHEBI:16304"/>
    </cofactor>
</comment>
<evidence type="ECO:0000256" key="2">
    <source>
        <dbReference type="ARBA" id="ARBA00022490"/>
    </source>
</evidence>
<dbReference type="HAMAP" id="MF_00916">
    <property type="entry name" value="QueG"/>
    <property type="match status" value="1"/>
</dbReference>
<evidence type="ECO:0000256" key="6">
    <source>
        <dbReference type="ARBA" id="ARBA00023002"/>
    </source>
</evidence>
<evidence type="ECO:0000256" key="9">
    <source>
        <dbReference type="HAMAP-Rule" id="MF_00916"/>
    </source>
</evidence>
<dbReference type="EC" id="1.17.99.6" evidence="9"/>
<evidence type="ECO:0000256" key="7">
    <source>
        <dbReference type="ARBA" id="ARBA00023004"/>
    </source>
</evidence>
<evidence type="ECO:0000256" key="8">
    <source>
        <dbReference type="ARBA" id="ARBA00023014"/>
    </source>
</evidence>
<dbReference type="FunFam" id="3.30.70.20:FF:000017">
    <property type="entry name" value="Epoxyqueuosine reductase"/>
    <property type="match status" value="1"/>
</dbReference>
<keyword evidence="3 9" id="KW-0819">tRNA processing</keyword>
<dbReference type="PANTHER" id="PTHR30002">
    <property type="entry name" value="EPOXYQUEUOSINE REDUCTASE"/>
    <property type="match status" value="1"/>
</dbReference>
<dbReference type="SUPFAM" id="SSF46548">
    <property type="entry name" value="alpha-helical ferredoxin"/>
    <property type="match status" value="1"/>
</dbReference>
<feature type="binding site" evidence="9">
    <location>
        <position position="183"/>
    </location>
    <ligand>
        <name>cob(II)alamin</name>
        <dbReference type="ChEBI" id="CHEBI:16304"/>
    </ligand>
</feature>
<feature type="binding site" evidence="9">
    <location>
        <position position="159"/>
    </location>
    <ligand>
        <name>cob(II)alamin</name>
        <dbReference type="ChEBI" id="CHEBI:16304"/>
    </ligand>
</feature>
<dbReference type="PROSITE" id="PS00198">
    <property type="entry name" value="4FE4S_FER_1"/>
    <property type="match status" value="1"/>
</dbReference>
<comment type="similarity">
    <text evidence="9">Belongs to the QueG family.</text>
</comment>
<feature type="domain" description="4Fe-4S ferredoxin-type" evidence="10">
    <location>
        <begin position="204"/>
        <end position="233"/>
    </location>
</feature>
<feature type="binding site" evidence="9">
    <location>
        <position position="216"/>
    </location>
    <ligand>
        <name>[4Fe-4S] cluster</name>
        <dbReference type="ChEBI" id="CHEBI:49883"/>
        <label>1</label>
    </ligand>
</feature>
<dbReference type="GO" id="GO:0046872">
    <property type="term" value="F:metal ion binding"/>
    <property type="evidence" value="ECO:0007669"/>
    <property type="project" value="UniProtKB-KW"/>
</dbReference>
<comment type="subunit">
    <text evidence="9">Monomer.</text>
</comment>
<dbReference type="GO" id="GO:0031419">
    <property type="term" value="F:cobalamin binding"/>
    <property type="evidence" value="ECO:0007669"/>
    <property type="project" value="UniProtKB-KW"/>
</dbReference>
<dbReference type="AlphaFoldDB" id="A0A450Z401"/>
<evidence type="ECO:0000256" key="3">
    <source>
        <dbReference type="ARBA" id="ARBA00022694"/>
    </source>
</evidence>
<feature type="binding site" evidence="9">
    <location>
        <position position="273"/>
    </location>
    <ligand>
        <name>[4Fe-4S] cluster</name>
        <dbReference type="ChEBI" id="CHEBI:49883"/>
        <label>1</label>
    </ligand>
</feature>
<keyword evidence="9" id="KW-0846">Cobalamin</keyword>
<organism evidence="11">
    <name type="scientific">Candidatus Kentrum sp. TC</name>
    <dbReference type="NCBI Taxonomy" id="2126339"/>
    <lineage>
        <taxon>Bacteria</taxon>
        <taxon>Pseudomonadati</taxon>
        <taxon>Pseudomonadota</taxon>
        <taxon>Gammaproteobacteria</taxon>
        <taxon>Candidatus Kentrum</taxon>
    </lineage>
</organism>
<feature type="binding site" evidence="9">
    <location>
        <position position="266"/>
    </location>
    <ligand>
        <name>[4Fe-4S] cluster</name>
        <dbReference type="ChEBI" id="CHEBI:49883"/>
        <label>2</label>
    </ligand>
</feature>
<feature type="binding site" evidence="9">
    <location>
        <position position="194"/>
    </location>
    <ligand>
        <name>cob(II)alamin</name>
        <dbReference type="ChEBI" id="CHEBI:16304"/>
    </ligand>
</feature>